<gene>
    <name evidence="1" type="primary">AVEN_261776_1</name>
    <name evidence="1" type="ORF">TNCT_319211</name>
</gene>
<name>A0A8X6JMC6_TRICU</name>
<comment type="caution">
    <text evidence="1">The sequence shown here is derived from an EMBL/GenBank/DDBJ whole genome shotgun (WGS) entry which is preliminary data.</text>
</comment>
<dbReference type="OrthoDB" id="6425571at2759"/>
<reference evidence="1" key="1">
    <citation type="submission" date="2020-07" db="EMBL/GenBank/DDBJ databases">
        <title>Multicomponent nature underlies the extraordinary mechanical properties of spider dragline silk.</title>
        <authorList>
            <person name="Kono N."/>
            <person name="Nakamura H."/>
            <person name="Mori M."/>
            <person name="Yoshida Y."/>
            <person name="Ohtoshi R."/>
            <person name="Malay A.D."/>
            <person name="Moran D.A.P."/>
            <person name="Tomita M."/>
            <person name="Numata K."/>
            <person name="Arakawa K."/>
        </authorList>
    </citation>
    <scope>NUCLEOTIDE SEQUENCE</scope>
</reference>
<keyword evidence="1" id="KW-0347">Helicase</keyword>
<keyword evidence="2" id="KW-1185">Reference proteome</keyword>
<keyword evidence="1" id="KW-0067">ATP-binding</keyword>
<keyword evidence="1" id="KW-0378">Hydrolase</keyword>
<dbReference type="GO" id="GO:0004386">
    <property type="term" value="F:helicase activity"/>
    <property type="evidence" value="ECO:0007669"/>
    <property type="project" value="UniProtKB-KW"/>
</dbReference>
<organism evidence="1 2">
    <name type="scientific">Trichonephila clavata</name>
    <name type="common">Joro spider</name>
    <name type="synonym">Nephila clavata</name>
    <dbReference type="NCBI Taxonomy" id="2740835"/>
    <lineage>
        <taxon>Eukaryota</taxon>
        <taxon>Metazoa</taxon>
        <taxon>Ecdysozoa</taxon>
        <taxon>Arthropoda</taxon>
        <taxon>Chelicerata</taxon>
        <taxon>Arachnida</taxon>
        <taxon>Araneae</taxon>
        <taxon>Araneomorphae</taxon>
        <taxon>Entelegynae</taxon>
        <taxon>Araneoidea</taxon>
        <taxon>Nephilidae</taxon>
        <taxon>Trichonephila</taxon>
    </lineage>
</organism>
<sequence>MGKANCLKFWLVSFGGYYHCIQSDNLKPGSSSANPTPDLASTLFNCRISTTEELEGKLNENRVKQITGNSYVTFSKHVRIQSRGIQPPSYLPQLIIYPIVERPRLFKTDSLPFLSCLAL</sequence>
<dbReference type="EMBL" id="BMAO01019549">
    <property type="protein sequence ID" value="GFR31223.1"/>
    <property type="molecule type" value="Genomic_DNA"/>
</dbReference>
<evidence type="ECO:0000313" key="2">
    <source>
        <dbReference type="Proteomes" id="UP000887116"/>
    </source>
</evidence>
<dbReference type="AlphaFoldDB" id="A0A8X6JMC6"/>
<evidence type="ECO:0000313" key="1">
    <source>
        <dbReference type="EMBL" id="GFR31223.1"/>
    </source>
</evidence>
<keyword evidence="1" id="KW-0547">Nucleotide-binding</keyword>
<dbReference type="Proteomes" id="UP000887116">
    <property type="component" value="Unassembled WGS sequence"/>
</dbReference>
<protein>
    <submittedName>
        <fullName evidence="1">SF3 helicase domain-containing protein</fullName>
    </submittedName>
</protein>
<accession>A0A8X6JMC6</accession>
<proteinExistence type="predicted"/>